<evidence type="ECO:0000313" key="2">
    <source>
        <dbReference type="EMBL" id="GAA0637714.1"/>
    </source>
</evidence>
<organism evidence="2 3">
    <name type="scientific">Sporichthya brevicatena</name>
    <dbReference type="NCBI Taxonomy" id="171442"/>
    <lineage>
        <taxon>Bacteria</taxon>
        <taxon>Bacillati</taxon>
        <taxon>Actinomycetota</taxon>
        <taxon>Actinomycetes</taxon>
        <taxon>Sporichthyales</taxon>
        <taxon>Sporichthyaceae</taxon>
        <taxon>Sporichthya</taxon>
    </lineage>
</organism>
<protein>
    <submittedName>
        <fullName evidence="2">Uncharacterized protein</fullName>
    </submittedName>
</protein>
<reference evidence="2 3" key="1">
    <citation type="journal article" date="2019" name="Int. J. Syst. Evol. Microbiol.">
        <title>The Global Catalogue of Microorganisms (GCM) 10K type strain sequencing project: providing services to taxonomists for standard genome sequencing and annotation.</title>
        <authorList>
            <consortium name="The Broad Institute Genomics Platform"/>
            <consortium name="The Broad Institute Genome Sequencing Center for Infectious Disease"/>
            <person name="Wu L."/>
            <person name="Ma J."/>
        </authorList>
    </citation>
    <scope>NUCLEOTIDE SEQUENCE [LARGE SCALE GENOMIC DNA]</scope>
    <source>
        <strain evidence="2 3">JCM 10671</strain>
    </source>
</reference>
<feature type="chain" id="PRO_5046097464" evidence="1">
    <location>
        <begin position="35"/>
        <end position="164"/>
    </location>
</feature>
<dbReference type="RefSeq" id="WP_344609557.1">
    <property type="nucleotide sequence ID" value="NZ_BAAAHE010000055.1"/>
</dbReference>
<name>A0ABN1HC79_9ACTN</name>
<accession>A0ABN1HC79</accession>
<keyword evidence="1" id="KW-0732">Signal</keyword>
<gene>
    <name evidence="2" type="ORF">GCM10009547_47620</name>
</gene>
<dbReference type="EMBL" id="BAAAHE010000055">
    <property type="protein sequence ID" value="GAA0637714.1"/>
    <property type="molecule type" value="Genomic_DNA"/>
</dbReference>
<keyword evidence="3" id="KW-1185">Reference proteome</keyword>
<comment type="caution">
    <text evidence="2">The sequence shown here is derived from an EMBL/GenBank/DDBJ whole genome shotgun (WGS) entry which is preliminary data.</text>
</comment>
<sequence>MSRHAAPTARLRRVAVTAALVAGAVTLPTGVAQAYWRTTGTGSAAASAGNLSPLTGVAATADVAGPLAPGSTGTLVVAVRNPNSMPITVTAVTAGAGPIGVSGALGTCTNPAVTVVPRTGLSTVVAPGASVSIPLPGAVTMGQADNGCQGANFSVPVTVTGRIS</sequence>
<evidence type="ECO:0000313" key="3">
    <source>
        <dbReference type="Proteomes" id="UP001500957"/>
    </source>
</evidence>
<feature type="signal peptide" evidence="1">
    <location>
        <begin position="1"/>
        <end position="34"/>
    </location>
</feature>
<dbReference type="Proteomes" id="UP001500957">
    <property type="component" value="Unassembled WGS sequence"/>
</dbReference>
<evidence type="ECO:0000256" key="1">
    <source>
        <dbReference type="SAM" id="SignalP"/>
    </source>
</evidence>
<proteinExistence type="predicted"/>